<accession>A0AA42HTI3</accession>
<reference evidence="1" key="1">
    <citation type="submission" date="2022-09" db="EMBL/GenBank/DDBJ databases">
        <title>Intensive care unit water sources are persistently colonized with multi-drug resistant bacteria and are the site of extensive horizontal gene transfer of antibiotic resistance genes.</title>
        <authorList>
            <person name="Diorio-Toth L."/>
        </authorList>
    </citation>
    <scope>NUCLEOTIDE SEQUENCE</scope>
    <source>
        <strain evidence="1">GD04130</strain>
    </source>
</reference>
<dbReference type="AlphaFoldDB" id="A0AA42HTI3"/>
<protein>
    <submittedName>
        <fullName evidence="1">Uncharacterized protein</fullName>
    </submittedName>
</protein>
<sequence>MQALAKGFETAPLTQAWEGEMPLAAEKKKKPLVWQNNFPRESIDVTPLQY</sequence>
<comment type="caution">
    <text evidence="1">The sequence shown here is derived from an EMBL/GenBank/DDBJ whole genome shotgun (WGS) entry which is preliminary data.</text>
</comment>
<evidence type="ECO:0000313" key="2">
    <source>
        <dbReference type="Proteomes" id="UP001158297"/>
    </source>
</evidence>
<dbReference type="Proteomes" id="UP001158297">
    <property type="component" value="Unassembled WGS sequence"/>
</dbReference>
<proteinExistence type="predicted"/>
<dbReference type="EMBL" id="JAODZU010000019">
    <property type="protein sequence ID" value="MDH0364287.1"/>
    <property type="molecule type" value="Genomic_DNA"/>
</dbReference>
<gene>
    <name evidence="1" type="ORF">N7330_14690</name>
</gene>
<dbReference type="RefSeq" id="WP_279842507.1">
    <property type="nucleotide sequence ID" value="NZ_CAURON010000021.1"/>
</dbReference>
<organism evidence="1 2">
    <name type="scientific">Comamonas aquatica</name>
    <dbReference type="NCBI Taxonomy" id="225991"/>
    <lineage>
        <taxon>Bacteria</taxon>
        <taxon>Pseudomonadati</taxon>
        <taxon>Pseudomonadota</taxon>
        <taxon>Betaproteobacteria</taxon>
        <taxon>Burkholderiales</taxon>
        <taxon>Comamonadaceae</taxon>
        <taxon>Comamonas</taxon>
    </lineage>
</organism>
<evidence type="ECO:0000313" key="1">
    <source>
        <dbReference type="EMBL" id="MDH0364287.1"/>
    </source>
</evidence>
<name>A0AA42HTI3_9BURK</name>